<dbReference type="Proteomes" id="UP001501231">
    <property type="component" value="Unassembled WGS sequence"/>
</dbReference>
<evidence type="ECO:0000256" key="3">
    <source>
        <dbReference type="ARBA" id="ARBA00022670"/>
    </source>
</evidence>
<dbReference type="SUPFAM" id="SSF52317">
    <property type="entry name" value="Class I glutamine amidotransferase-like"/>
    <property type="match status" value="1"/>
</dbReference>
<dbReference type="SUPFAM" id="SSF141986">
    <property type="entry name" value="LD-carboxypeptidase A C-terminal domain-like"/>
    <property type="match status" value="1"/>
</dbReference>
<dbReference type="Gene3D" id="3.50.30.60">
    <property type="entry name" value="LD-carboxypeptidase A C-terminal domain-like"/>
    <property type="match status" value="1"/>
</dbReference>
<dbReference type="InterPro" id="IPR029062">
    <property type="entry name" value="Class_I_gatase-like"/>
</dbReference>
<dbReference type="InterPro" id="IPR040449">
    <property type="entry name" value="Peptidase_S66_N"/>
</dbReference>
<proteinExistence type="inferred from homology"/>
<evidence type="ECO:0000256" key="6">
    <source>
        <dbReference type="SAM" id="MobiDB-lite"/>
    </source>
</evidence>
<dbReference type="Pfam" id="PF17676">
    <property type="entry name" value="Peptidase_S66C"/>
    <property type="match status" value="1"/>
</dbReference>
<dbReference type="CDD" id="cd07025">
    <property type="entry name" value="Peptidase_S66"/>
    <property type="match status" value="1"/>
</dbReference>
<feature type="domain" description="LD-carboxypeptidase N-terminal" evidence="7">
    <location>
        <begin position="72"/>
        <end position="202"/>
    </location>
</feature>
<dbReference type="Gene3D" id="3.40.50.10740">
    <property type="entry name" value="Class I glutamine amidotransferase-like"/>
    <property type="match status" value="1"/>
</dbReference>
<protein>
    <submittedName>
        <fullName evidence="9">LD-carboxypeptidase</fullName>
    </submittedName>
</protein>
<gene>
    <name evidence="9" type="ORF">GCM10010191_84010</name>
</gene>
<dbReference type="InterPro" id="IPR003507">
    <property type="entry name" value="S66_fam"/>
</dbReference>
<organism evidence="9 10">
    <name type="scientific">Actinomadura vinacea</name>
    <dbReference type="NCBI Taxonomy" id="115336"/>
    <lineage>
        <taxon>Bacteria</taxon>
        <taxon>Bacillati</taxon>
        <taxon>Actinomycetota</taxon>
        <taxon>Actinomycetes</taxon>
        <taxon>Streptosporangiales</taxon>
        <taxon>Thermomonosporaceae</taxon>
        <taxon>Actinomadura</taxon>
    </lineage>
</organism>
<evidence type="ECO:0000256" key="5">
    <source>
        <dbReference type="ARBA" id="ARBA00022825"/>
    </source>
</evidence>
<name>A0ABP5XDT0_9ACTN</name>
<evidence type="ECO:0000259" key="8">
    <source>
        <dbReference type="Pfam" id="PF17676"/>
    </source>
</evidence>
<evidence type="ECO:0000256" key="4">
    <source>
        <dbReference type="ARBA" id="ARBA00022801"/>
    </source>
</evidence>
<evidence type="ECO:0000313" key="10">
    <source>
        <dbReference type="Proteomes" id="UP001501231"/>
    </source>
</evidence>
<feature type="compositionally biased region" description="Basic and acidic residues" evidence="6">
    <location>
        <begin position="9"/>
        <end position="27"/>
    </location>
</feature>
<dbReference type="PANTHER" id="PTHR30237">
    <property type="entry name" value="MURAMOYLTETRAPEPTIDE CARBOXYPEPTIDASE"/>
    <property type="match status" value="1"/>
</dbReference>
<dbReference type="InterPro" id="IPR027461">
    <property type="entry name" value="Carboxypeptidase_A_C_sf"/>
</dbReference>
<dbReference type="InterPro" id="IPR027478">
    <property type="entry name" value="LdcA_N"/>
</dbReference>
<keyword evidence="4" id="KW-0378">Hydrolase</keyword>
<comment type="similarity">
    <text evidence="1">Belongs to the peptidase S66 family.</text>
</comment>
<reference evidence="10" key="1">
    <citation type="journal article" date="2019" name="Int. J. Syst. Evol. Microbiol.">
        <title>The Global Catalogue of Microorganisms (GCM) 10K type strain sequencing project: providing services to taxonomists for standard genome sequencing and annotation.</title>
        <authorList>
            <consortium name="The Broad Institute Genomics Platform"/>
            <consortium name="The Broad Institute Genome Sequencing Center for Infectious Disease"/>
            <person name="Wu L."/>
            <person name="Ma J."/>
        </authorList>
    </citation>
    <scope>NUCLEOTIDE SEQUENCE [LARGE SCALE GENOMIC DNA]</scope>
    <source>
        <strain evidence="10">JCM 3325</strain>
    </source>
</reference>
<dbReference type="EMBL" id="BAAARW010000039">
    <property type="protein sequence ID" value="GAA2452773.1"/>
    <property type="molecule type" value="Genomic_DNA"/>
</dbReference>
<evidence type="ECO:0000256" key="1">
    <source>
        <dbReference type="ARBA" id="ARBA00010233"/>
    </source>
</evidence>
<dbReference type="PANTHER" id="PTHR30237:SF2">
    <property type="entry name" value="MUREIN TETRAPEPTIDE CARBOXYPEPTIDASE"/>
    <property type="match status" value="1"/>
</dbReference>
<sequence length="379" mass="39275">MVSGVARAGAEDDRRSVSDRPLDRTADRLSGSAGERDGEPGRDPVHDPAHRPEAGTGPGRRRFARLRPGDRVVVIAPSGPVDPARLAAGAEVLRELGLEVDVAGHALDRRGLAGPERPGWQRLAGEDADRAADLQAAWCDPRVRAVLCARGGYGATRLLDRLDWDALAAAVRGTAPKILHGSSDITALHAAFGARLGVTTSFGPMPAGELFAEGRGERRDRSLAHFRKILFGDPDEPAVAGTGAPCPGRAEGPLTGGTLSLLAALLGTPDAPPPAAGRIVFLEDVAEAPYRIDRMLTQLLQAGWFDGAAGIALGTWTDCGDPAEVEAVLAGRLAPLGVPIMTGIPVGHGPCQLTLELGAPYRLDTGALTLAASPQGGAR</sequence>
<feature type="domain" description="LD-carboxypeptidase C-terminal" evidence="8">
    <location>
        <begin position="251"/>
        <end position="363"/>
    </location>
</feature>
<dbReference type="Pfam" id="PF02016">
    <property type="entry name" value="Peptidase_S66"/>
    <property type="match status" value="1"/>
</dbReference>
<evidence type="ECO:0000256" key="2">
    <source>
        <dbReference type="ARBA" id="ARBA00022645"/>
    </source>
</evidence>
<keyword evidence="5" id="KW-0720">Serine protease</keyword>
<keyword evidence="3" id="KW-0645">Protease</keyword>
<dbReference type="InterPro" id="IPR040921">
    <property type="entry name" value="Peptidase_S66C"/>
</dbReference>
<feature type="region of interest" description="Disordered" evidence="6">
    <location>
        <begin position="1"/>
        <end position="63"/>
    </location>
</feature>
<keyword evidence="2" id="KW-0121">Carboxypeptidase</keyword>
<evidence type="ECO:0000259" key="7">
    <source>
        <dbReference type="Pfam" id="PF02016"/>
    </source>
</evidence>
<evidence type="ECO:0000313" key="9">
    <source>
        <dbReference type="EMBL" id="GAA2452773.1"/>
    </source>
</evidence>
<accession>A0ABP5XDT0</accession>
<feature type="compositionally biased region" description="Basic and acidic residues" evidence="6">
    <location>
        <begin position="34"/>
        <end position="53"/>
    </location>
</feature>
<keyword evidence="10" id="KW-1185">Reference proteome</keyword>
<comment type="caution">
    <text evidence="9">The sequence shown here is derived from an EMBL/GenBank/DDBJ whole genome shotgun (WGS) entry which is preliminary data.</text>
</comment>